<evidence type="ECO:0000256" key="1">
    <source>
        <dbReference type="SAM" id="MobiDB-lite"/>
    </source>
</evidence>
<gene>
    <name evidence="3" type="ORF">IPP15_20685</name>
</gene>
<comment type="caution">
    <text evidence="3">The sequence shown here is derived from an EMBL/GenBank/DDBJ whole genome shotgun (WGS) entry which is preliminary data.</text>
</comment>
<feature type="domain" description="Outer membrane protein beta-barrel" evidence="2">
    <location>
        <begin position="252"/>
        <end position="344"/>
    </location>
</feature>
<evidence type="ECO:0000313" key="4">
    <source>
        <dbReference type="Proteomes" id="UP000808337"/>
    </source>
</evidence>
<organism evidence="3 4">
    <name type="scientific">Candidatus Opimibacter skivensis</name>
    <dbReference type="NCBI Taxonomy" id="2982028"/>
    <lineage>
        <taxon>Bacteria</taxon>
        <taxon>Pseudomonadati</taxon>
        <taxon>Bacteroidota</taxon>
        <taxon>Saprospiria</taxon>
        <taxon>Saprospirales</taxon>
        <taxon>Saprospiraceae</taxon>
        <taxon>Candidatus Opimibacter</taxon>
    </lineage>
</organism>
<accession>A0A9D7XR36</accession>
<dbReference type="AlphaFoldDB" id="A0A9D7XR36"/>
<feature type="region of interest" description="Disordered" evidence="1">
    <location>
        <begin position="69"/>
        <end position="97"/>
    </location>
</feature>
<dbReference type="Proteomes" id="UP000808337">
    <property type="component" value="Unassembled WGS sequence"/>
</dbReference>
<dbReference type="SUPFAM" id="SSF56925">
    <property type="entry name" value="OMPA-like"/>
    <property type="match status" value="1"/>
</dbReference>
<proteinExistence type="predicted"/>
<dbReference type="EMBL" id="JADKGY010000031">
    <property type="protein sequence ID" value="MBK9984745.1"/>
    <property type="molecule type" value="Genomic_DNA"/>
</dbReference>
<protein>
    <submittedName>
        <fullName evidence="3">Outer membrane beta-barrel protein</fullName>
    </submittedName>
</protein>
<evidence type="ECO:0000313" key="3">
    <source>
        <dbReference type="EMBL" id="MBK9984745.1"/>
    </source>
</evidence>
<reference evidence="3 4" key="1">
    <citation type="submission" date="2020-10" db="EMBL/GenBank/DDBJ databases">
        <title>Connecting structure to function with the recovery of over 1000 high-quality activated sludge metagenome-assembled genomes encoding full-length rRNA genes using long-read sequencing.</title>
        <authorList>
            <person name="Singleton C.M."/>
            <person name="Petriglieri F."/>
            <person name="Kristensen J.M."/>
            <person name="Kirkegaard R.H."/>
            <person name="Michaelsen T.Y."/>
            <person name="Andersen M.H."/>
            <person name="Karst S.M."/>
            <person name="Dueholm M.S."/>
            <person name="Nielsen P.H."/>
            <person name="Albertsen M."/>
        </authorList>
    </citation>
    <scope>NUCLEOTIDE SEQUENCE [LARGE SCALE GENOMIC DNA]</scope>
    <source>
        <strain evidence="3">Ribe_18-Q3-R11-54_MAXAC.273</strain>
    </source>
</reference>
<dbReference type="InterPro" id="IPR011250">
    <property type="entry name" value="OMP/PagP_B-barrel"/>
</dbReference>
<dbReference type="Pfam" id="PF13568">
    <property type="entry name" value="OMP_b-brl_2"/>
    <property type="match status" value="1"/>
</dbReference>
<evidence type="ECO:0000259" key="2">
    <source>
        <dbReference type="Pfam" id="PF13568"/>
    </source>
</evidence>
<name>A0A9D7XR36_9BACT</name>
<dbReference type="InterPro" id="IPR025665">
    <property type="entry name" value="Beta-barrel_OMP_2"/>
</dbReference>
<sequence length="451" mass="49523">MKIVEVAAVFLLLFTVVNLGRMGKLPFDTPLYNNANDALKPITPHDGMADNSIPLNRIGNLTPAAKNNQNAKITSSNKSNQEGINQATPNSLNTKTNTDINSFVSSGSVLKTTGDPLIQKSKAITHNSSVAFVDPLHSFAGINTLERSHNFIPTTREALESLQYADGSSADDDHLSTSVYSEPREGNINFIASLTSPVLGFSYTTFPHPTFVKQRKTTHTVFGILTQVDYNRLRMPEDRLSSSGRIIVFPQQGLPSYGYGGGFTIALNHPRWAVETGLIYNSKTFEPGRKLSVGTAFDNGTIEFEAMRLQLVTLPLQMRYKVENKGPIKFYALAGFDLNLIVQSDIDVSIKYHFQSLSINENPNSNPNLANTIKESRRVSEHIRDGAPFSTKSFVSAAAGLGLEYSLNEHKTFFIQAAAHYQIPNLAFSNNNGKHLRSISIQTGVRTPLGK</sequence>